<keyword evidence="2" id="KW-0813">Transport</keyword>
<keyword evidence="10" id="KW-1015">Disulfide bond</keyword>
<evidence type="ECO:0000256" key="1">
    <source>
        <dbReference type="ARBA" id="ARBA00004479"/>
    </source>
</evidence>
<evidence type="ECO:0000256" key="3">
    <source>
        <dbReference type="ARBA" id="ARBA00022692"/>
    </source>
</evidence>
<organism evidence="12 13">
    <name type="scientific">Lupinus albus</name>
    <name type="common">White lupine</name>
    <name type="synonym">Lupinus termis</name>
    <dbReference type="NCBI Taxonomy" id="3870"/>
    <lineage>
        <taxon>Eukaryota</taxon>
        <taxon>Viridiplantae</taxon>
        <taxon>Streptophyta</taxon>
        <taxon>Embryophyta</taxon>
        <taxon>Tracheophyta</taxon>
        <taxon>Spermatophyta</taxon>
        <taxon>Magnoliopsida</taxon>
        <taxon>eudicotyledons</taxon>
        <taxon>Gunneridae</taxon>
        <taxon>Pentapetalae</taxon>
        <taxon>rosids</taxon>
        <taxon>fabids</taxon>
        <taxon>Fabales</taxon>
        <taxon>Fabaceae</taxon>
        <taxon>Papilionoideae</taxon>
        <taxon>50 kb inversion clade</taxon>
        <taxon>genistoids sensu lato</taxon>
        <taxon>core genistoids</taxon>
        <taxon>Genisteae</taxon>
        <taxon>Lupinus</taxon>
    </lineage>
</organism>
<evidence type="ECO:0000313" key="13">
    <source>
        <dbReference type="Proteomes" id="UP000447434"/>
    </source>
</evidence>
<keyword evidence="6" id="KW-0249">Electron transport</keyword>
<dbReference type="GO" id="GO:0005886">
    <property type="term" value="C:plasma membrane"/>
    <property type="evidence" value="ECO:0007669"/>
    <property type="project" value="TreeGrafter"/>
</dbReference>
<dbReference type="GO" id="GO:0009610">
    <property type="term" value="P:response to symbiotic fungus"/>
    <property type="evidence" value="ECO:0007669"/>
    <property type="project" value="UniProtKB-ARBA"/>
</dbReference>
<reference evidence="13" key="1">
    <citation type="journal article" date="2020" name="Nat. Commun.">
        <title>Genome sequence of the cluster root forming white lupin.</title>
        <authorList>
            <person name="Hufnagel B."/>
            <person name="Marques A."/>
            <person name="Soriano A."/>
            <person name="Marques L."/>
            <person name="Divol F."/>
            <person name="Doumas P."/>
            <person name="Sallet E."/>
            <person name="Mancinotti D."/>
            <person name="Carrere S."/>
            <person name="Marande W."/>
            <person name="Arribat S."/>
            <person name="Keller J."/>
            <person name="Huneau C."/>
            <person name="Blein T."/>
            <person name="Aime D."/>
            <person name="Laguerre M."/>
            <person name="Taylor J."/>
            <person name="Schubert V."/>
            <person name="Nelson M."/>
            <person name="Geu-Flores F."/>
            <person name="Crespi M."/>
            <person name="Gallardo-Guerrero K."/>
            <person name="Delaux P.-M."/>
            <person name="Salse J."/>
            <person name="Berges H."/>
            <person name="Guyot R."/>
            <person name="Gouzy J."/>
            <person name="Peret B."/>
        </authorList>
    </citation>
    <scope>NUCLEOTIDE SEQUENCE [LARGE SCALE GENOMIC DNA]</scope>
    <source>
        <strain evidence="13">cv. Amiga</strain>
    </source>
</reference>
<dbReference type="FunFam" id="2.60.40.420:FF:000067">
    <property type="entry name" value="Cupredoxin superfamily protein"/>
    <property type="match status" value="1"/>
</dbReference>
<evidence type="ECO:0000256" key="10">
    <source>
        <dbReference type="ARBA" id="ARBA00023157"/>
    </source>
</evidence>
<evidence type="ECO:0000256" key="2">
    <source>
        <dbReference type="ARBA" id="ARBA00022448"/>
    </source>
</evidence>
<dbReference type="Proteomes" id="UP000447434">
    <property type="component" value="Chromosome 22"/>
</dbReference>
<evidence type="ECO:0000313" key="12">
    <source>
        <dbReference type="EMBL" id="KAE9588297.1"/>
    </source>
</evidence>
<accession>A0A6A4NNR0</accession>
<dbReference type="Pfam" id="PF02298">
    <property type="entry name" value="Cu_bind_like"/>
    <property type="match status" value="1"/>
</dbReference>
<keyword evidence="8" id="KW-0186">Copper</keyword>
<evidence type="ECO:0000256" key="9">
    <source>
        <dbReference type="ARBA" id="ARBA00023136"/>
    </source>
</evidence>
<evidence type="ECO:0000256" key="5">
    <source>
        <dbReference type="ARBA" id="ARBA00022729"/>
    </source>
</evidence>
<dbReference type="CDD" id="cd04216">
    <property type="entry name" value="Phytocyanin"/>
    <property type="match status" value="1"/>
</dbReference>
<dbReference type="AlphaFoldDB" id="A0A6A4NNR0"/>
<name>A0A6A4NNR0_LUPAL</name>
<keyword evidence="11" id="KW-0325">Glycoprotein</keyword>
<keyword evidence="4" id="KW-0479">Metal-binding</keyword>
<proteinExistence type="predicted"/>
<dbReference type="InterPro" id="IPR003245">
    <property type="entry name" value="Phytocyanin_dom"/>
</dbReference>
<dbReference type="GO" id="GO:0046872">
    <property type="term" value="F:metal ion binding"/>
    <property type="evidence" value="ECO:0007669"/>
    <property type="project" value="UniProtKB-KW"/>
</dbReference>
<evidence type="ECO:0000256" key="6">
    <source>
        <dbReference type="ARBA" id="ARBA00022982"/>
    </source>
</evidence>
<evidence type="ECO:0000256" key="11">
    <source>
        <dbReference type="ARBA" id="ARBA00023180"/>
    </source>
</evidence>
<comment type="caution">
    <text evidence="12">The sequence shown here is derived from an EMBL/GenBank/DDBJ whole genome shotgun (WGS) entry which is preliminary data.</text>
</comment>
<keyword evidence="13" id="KW-1185">Reference proteome</keyword>
<dbReference type="PANTHER" id="PTHR33021:SF171">
    <property type="entry name" value="BLUE COPPER-BINDING PROTEIN-LIKE"/>
    <property type="match status" value="1"/>
</dbReference>
<keyword evidence="3" id="KW-0812">Transmembrane</keyword>
<evidence type="ECO:0000256" key="4">
    <source>
        <dbReference type="ARBA" id="ARBA00022723"/>
    </source>
</evidence>
<keyword evidence="5" id="KW-0732">Signal</keyword>
<dbReference type="GO" id="GO:0009055">
    <property type="term" value="F:electron transfer activity"/>
    <property type="evidence" value="ECO:0007669"/>
    <property type="project" value="InterPro"/>
</dbReference>
<dbReference type="OrthoDB" id="687943at2759"/>
<keyword evidence="7" id="KW-1133">Transmembrane helix</keyword>
<sequence>MGSQTYQCFCIIMLYLCIMASINLHYAKGEMYTVGDIYGWNDFFDFNNWSDGKEFHVGDVLVFNYESSLHNVLQVDYKAYDGCITDSYIQRFNNGNDSVVLKEGRAWFICGVENHCQNGQKLNITVAS</sequence>
<dbReference type="PANTHER" id="PTHR33021">
    <property type="entry name" value="BLUE COPPER PROTEIN"/>
    <property type="match status" value="1"/>
</dbReference>
<dbReference type="InterPro" id="IPR008972">
    <property type="entry name" value="Cupredoxin"/>
</dbReference>
<dbReference type="PROSITE" id="PS51485">
    <property type="entry name" value="PHYTOCYANIN"/>
    <property type="match status" value="1"/>
</dbReference>
<dbReference type="Gene3D" id="2.60.40.420">
    <property type="entry name" value="Cupredoxins - blue copper proteins"/>
    <property type="match status" value="1"/>
</dbReference>
<comment type="subcellular location">
    <subcellularLocation>
        <location evidence="1">Membrane</location>
        <topology evidence="1">Single-pass type I membrane protein</topology>
    </subcellularLocation>
</comment>
<protein>
    <submittedName>
        <fullName evidence="12">Putative cupredoxin</fullName>
    </submittedName>
</protein>
<evidence type="ECO:0000256" key="8">
    <source>
        <dbReference type="ARBA" id="ARBA00023008"/>
    </source>
</evidence>
<keyword evidence="9" id="KW-0472">Membrane</keyword>
<dbReference type="EMBL" id="WOCE01000022">
    <property type="protein sequence ID" value="KAE9588297.1"/>
    <property type="molecule type" value="Genomic_DNA"/>
</dbReference>
<gene>
    <name evidence="12" type="ORF">Lalb_Chr22g0353871</name>
</gene>
<dbReference type="InterPro" id="IPR039391">
    <property type="entry name" value="Phytocyanin-like"/>
</dbReference>
<dbReference type="SUPFAM" id="SSF49503">
    <property type="entry name" value="Cupredoxins"/>
    <property type="match status" value="1"/>
</dbReference>
<evidence type="ECO:0000256" key="7">
    <source>
        <dbReference type="ARBA" id="ARBA00022989"/>
    </source>
</evidence>